<protein>
    <recommendedName>
        <fullName evidence="4">Fibronectin type-III domain-containing protein</fullName>
    </recommendedName>
</protein>
<comment type="caution">
    <text evidence="2">The sequence shown here is derived from an EMBL/GenBank/DDBJ whole genome shotgun (WGS) entry which is preliminary data.</text>
</comment>
<organism evidence="2 3">
    <name type="scientific">Lujinxingia sediminis</name>
    <dbReference type="NCBI Taxonomy" id="2480984"/>
    <lineage>
        <taxon>Bacteria</taxon>
        <taxon>Deltaproteobacteria</taxon>
        <taxon>Bradymonadales</taxon>
        <taxon>Lujinxingiaceae</taxon>
        <taxon>Lujinxingia</taxon>
    </lineage>
</organism>
<name>A0ABY0CYE7_9DELT</name>
<dbReference type="PROSITE" id="PS51257">
    <property type="entry name" value="PROKAR_LIPOPROTEIN"/>
    <property type="match status" value="1"/>
</dbReference>
<feature type="compositionally biased region" description="Basic and acidic residues" evidence="1">
    <location>
        <begin position="515"/>
        <end position="541"/>
    </location>
</feature>
<evidence type="ECO:0000313" key="3">
    <source>
        <dbReference type="Proteomes" id="UP000282926"/>
    </source>
</evidence>
<proteinExistence type="predicted"/>
<gene>
    <name evidence="2" type="ORF">EA187_05635</name>
</gene>
<keyword evidence="3" id="KW-1185">Reference proteome</keyword>
<evidence type="ECO:0008006" key="4">
    <source>
        <dbReference type="Google" id="ProtNLM"/>
    </source>
</evidence>
<evidence type="ECO:0000313" key="2">
    <source>
        <dbReference type="EMBL" id="RVU48908.1"/>
    </source>
</evidence>
<evidence type="ECO:0000256" key="1">
    <source>
        <dbReference type="SAM" id="MobiDB-lite"/>
    </source>
</evidence>
<dbReference type="Proteomes" id="UP000282926">
    <property type="component" value="Unassembled WGS sequence"/>
</dbReference>
<reference evidence="2 3" key="1">
    <citation type="submission" date="2019-01" db="EMBL/GenBank/DDBJ databases">
        <title>Lujinxingia litoralis gen. nov., sp. nov. and Lujinxingia sediminis gen. nov., sp. nov., new members in the order Bradymonadales, isolated from coastal sediment.</title>
        <authorList>
            <person name="Li C.-M."/>
        </authorList>
    </citation>
    <scope>NUCLEOTIDE SEQUENCE [LARGE SCALE GENOMIC DNA]</scope>
    <source>
        <strain evidence="2 3">SEH01</strain>
    </source>
</reference>
<sequence>MMRAHRYTAAILSLALGVSGCDVESKVRSLMGKSEDERVIPAEARQQTTELRETEPNDSAAQATAIVLGVDMRPTHGAIEPDEDVDWFVVQPPTGETWLVDVSVTPVGETLDAAIYVEVEGQGDFPELLYQVAGAGEVEAVPMMSVPAEGRRFFVSGADGTTGDYRVDVSRRLSAGAVEVEPNDFAHIASPLSVPGEVQGVYDRPQDRDIYFVKTDDLDPGKVYSLEVSSVAGMSQTLRIYGAPELEAALLELVVAEDRPAIIPNIALASGAQGLWFVLTAGEAYDRQRGYRLRVIEHPPEPEFVVEREPNDNAGGAQVIDFENVVRAYLHAPGDVDRYRFMITPPEAEEVEYVLDESAPVAGDEAVQGEESDPWAAVPEKEAPEVVAQLNVNPLKEDHRLALRWIPDVETGEREFSLEAQEPRESLTVCNHVLGPGAYDVEVRAAESNFSLVNRSYDYELRLRNVAKTPGLEIEPNNAPEEADRLVANAARVGFISTEGDVDYYAFLVGAGESEDPHKEHVREPEEGARSDDDAAAERAASEATEPGAIPEGDPGAAAPTADSLGWQPPETEAVRVRVKANRLNVRFELLDDERARVAQVNRAGPGADEELSIDLPHGLYYLAVSASGGSSCEPYEVTVERP</sequence>
<dbReference type="EMBL" id="SADD01000001">
    <property type="protein sequence ID" value="RVU48908.1"/>
    <property type="molecule type" value="Genomic_DNA"/>
</dbReference>
<accession>A0ABY0CYE7</accession>
<feature type="region of interest" description="Disordered" evidence="1">
    <location>
        <begin position="515"/>
        <end position="569"/>
    </location>
</feature>
<dbReference type="RefSeq" id="WP_127779449.1">
    <property type="nucleotide sequence ID" value="NZ_SADD01000001.1"/>
</dbReference>
<dbReference type="Gene3D" id="2.60.120.380">
    <property type="match status" value="2"/>
</dbReference>